<dbReference type="GO" id="GO:0006412">
    <property type="term" value="P:translation"/>
    <property type="evidence" value="ECO:0007669"/>
    <property type="project" value="InterPro"/>
</dbReference>
<keyword evidence="3 4" id="KW-0687">Ribonucleoprotein</keyword>
<dbReference type="GeneID" id="40513384"/>
<evidence type="ECO:0000256" key="2">
    <source>
        <dbReference type="ARBA" id="ARBA00022980"/>
    </source>
</evidence>
<organism evidence="5">
    <name type="scientific">Chloropicon roscoffensis</name>
    <dbReference type="NCBI Taxonomy" id="1461544"/>
    <lineage>
        <taxon>Eukaryota</taxon>
        <taxon>Viridiplantae</taxon>
        <taxon>Chlorophyta</taxon>
        <taxon>Chloropicophyceae</taxon>
        <taxon>Chloropicales</taxon>
        <taxon>Chloropicaceae</taxon>
        <taxon>Chloropicon</taxon>
    </lineage>
</organism>
<keyword evidence="2 4" id="KW-0689">Ribosomal protein</keyword>
<comment type="similarity">
    <text evidence="1 4">Belongs to the universal ribosomal protein uS8 family.</text>
</comment>
<dbReference type="InterPro" id="IPR035987">
    <property type="entry name" value="Ribosomal_uS8_sf"/>
</dbReference>
<dbReference type="Pfam" id="PF00410">
    <property type="entry name" value="Ribosomal_S8"/>
    <property type="match status" value="1"/>
</dbReference>
<name>A0A4D6C4S5_9CHLO</name>
<sequence>MNTYSNFYSRVQNAQRAGDALVQIPWSHKVWRLAIFLKRLKYIEDFEINTPEETPLLKDRKYFGRNSFKKGFPNITLHLIPGGFSHLQQVSKPSRRVIRKAKDINIHRKPYGSFIVSTNSGLLSCQEAKAMNLGGELMCEIY</sequence>
<dbReference type="EMBL" id="MK086006">
    <property type="protein sequence ID" value="QBX98756.1"/>
    <property type="molecule type" value="Genomic_DNA"/>
</dbReference>
<dbReference type="AlphaFoldDB" id="A0A4D6C4S5"/>
<dbReference type="InterPro" id="IPR047863">
    <property type="entry name" value="Ribosomal_uS8_CS"/>
</dbReference>
<protein>
    <submittedName>
        <fullName evidence="5">Ribosomal protein S8</fullName>
    </submittedName>
</protein>
<evidence type="ECO:0000313" key="5">
    <source>
        <dbReference type="EMBL" id="QBX98756.1"/>
    </source>
</evidence>
<geneLocation type="mitochondrion" evidence="5"/>
<dbReference type="GO" id="GO:1990904">
    <property type="term" value="C:ribonucleoprotein complex"/>
    <property type="evidence" value="ECO:0007669"/>
    <property type="project" value="UniProtKB-KW"/>
</dbReference>
<dbReference type="GO" id="GO:0005840">
    <property type="term" value="C:ribosome"/>
    <property type="evidence" value="ECO:0007669"/>
    <property type="project" value="UniProtKB-KW"/>
</dbReference>
<proteinExistence type="inferred from homology"/>
<evidence type="ECO:0000256" key="4">
    <source>
        <dbReference type="RuleBase" id="RU003660"/>
    </source>
</evidence>
<dbReference type="InterPro" id="IPR000630">
    <property type="entry name" value="Ribosomal_uS8"/>
</dbReference>
<dbReference type="SUPFAM" id="SSF56047">
    <property type="entry name" value="Ribosomal protein S8"/>
    <property type="match status" value="1"/>
</dbReference>
<dbReference type="Gene3D" id="3.30.1370.30">
    <property type="match status" value="1"/>
</dbReference>
<accession>A0A4D6C4S5</accession>
<dbReference type="Gene3D" id="3.30.1490.10">
    <property type="match status" value="1"/>
</dbReference>
<keyword evidence="5" id="KW-0496">Mitochondrion</keyword>
<gene>
    <name evidence="5" type="primary">rps8</name>
</gene>
<reference evidence="5" key="1">
    <citation type="journal article" date="2019" name="Genome Biol. Evol.">
        <title>Tracing the Evolution of the Plastome and Mitogenome in the Chloropicophyceae Uncovered Convergent tRNA Gene Losses and a Variant Plastid Genetic Code.</title>
        <authorList>
            <person name="Turmel M."/>
            <person name="Dos Santos A.L."/>
            <person name="Otis C."/>
            <person name="Sergerie R."/>
            <person name="Lemieux C."/>
        </authorList>
    </citation>
    <scope>NUCLEOTIDE SEQUENCE</scope>
</reference>
<evidence type="ECO:0000256" key="1">
    <source>
        <dbReference type="ARBA" id="ARBA00006471"/>
    </source>
</evidence>
<dbReference type="RefSeq" id="YP_009647034.1">
    <property type="nucleotide sequence ID" value="NC_042599.1"/>
</dbReference>
<dbReference type="EMBL" id="MK086004">
    <property type="protein sequence ID" value="QBX98688.1"/>
    <property type="molecule type" value="Genomic_DNA"/>
</dbReference>
<evidence type="ECO:0000256" key="3">
    <source>
        <dbReference type="ARBA" id="ARBA00023274"/>
    </source>
</evidence>
<dbReference type="GO" id="GO:0003735">
    <property type="term" value="F:structural constituent of ribosome"/>
    <property type="evidence" value="ECO:0007669"/>
    <property type="project" value="InterPro"/>
</dbReference>
<dbReference type="PROSITE" id="PS00053">
    <property type="entry name" value="RIBOSOMAL_S8"/>
    <property type="match status" value="1"/>
</dbReference>